<reference evidence="2" key="1">
    <citation type="submission" date="2021-01" db="EMBL/GenBank/DDBJ databases">
        <authorList>
            <person name="Corre E."/>
            <person name="Pelletier E."/>
            <person name="Niang G."/>
            <person name="Scheremetjew M."/>
            <person name="Finn R."/>
            <person name="Kale V."/>
            <person name="Holt S."/>
            <person name="Cochrane G."/>
            <person name="Meng A."/>
            <person name="Brown T."/>
            <person name="Cohen L."/>
        </authorList>
    </citation>
    <scope>NUCLEOTIDE SEQUENCE</scope>
    <source>
        <strain evidence="2">RCC3387</strain>
    </source>
</reference>
<gene>
    <name evidence="2" type="ORF">BRAN1462_LOCUS25695</name>
</gene>
<feature type="region of interest" description="Disordered" evidence="1">
    <location>
        <begin position="547"/>
        <end position="568"/>
    </location>
</feature>
<accession>A0A7S2K3Q4</accession>
<evidence type="ECO:0000256" key="1">
    <source>
        <dbReference type="SAM" id="MobiDB-lite"/>
    </source>
</evidence>
<proteinExistence type="predicted"/>
<dbReference type="EMBL" id="HBGW01040665">
    <property type="protein sequence ID" value="CAD9565414.1"/>
    <property type="molecule type" value="Transcribed_RNA"/>
</dbReference>
<organism evidence="2">
    <name type="scientific">Zooxanthella nutricula</name>
    <dbReference type="NCBI Taxonomy" id="1333877"/>
    <lineage>
        <taxon>Eukaryota</taxon>
        <taxon>Sar</taxon>
        <taxon>Alveolata</taxon>
        <taxon>Dinophyceae</taxon>
        <taxon>Peridiniales</taxon>
        <taxon>Peridiniales incertae sedis</taxon>
        <taxon>Zooxanthella</taxon>
    </lineage>
</organism>
<feature type="compositionally biased region" description="Low complexity" evidence="1">
    <location>
        <begin position="553"/>
        <end position="568"/>
    </location>
</feature>
<name>A0A7S2K3Q4_9DINO</name>
<protein>
    <submittedName>
        <fullName evidence="2">Uncharacterized protein</fullName>
    </submittedName>
</protein>
<evidence type="ECO:0000313" key="2">
    <source>
        <dbReference type="EMBL" id="CAD9565414.1"/>
    </source>
</evidence>
<sequence length="568" mass="62852">MVCHASAPAEPGVGAAVFWTGVRRADRASKAAKTSARIAVVGGGKALAPYAEEKLRIAKRWWKRHLHQGVFGMKSLVFESSWLQVAPVPSESVVEVPAAKRPAWLPSKGPGLANFAPTRWTIKISDWLRVVDECRASDTWGHLASGKDERGELGISMYDVNEHFVVPWTRGTGSSLALLMDPEPQEAELMLSHAWGGSVIETYNMLSKATRPGSDMSLPEDTPVFFCTFCLYQPEDGAAGGLSLEEAIKLEPFGTIINLRPKYGMAVLHTTLFEMYSRLWTVHEIDAALVANVHVYGLYDEYFFSSEEVQHFRKFWMLFGDEWDEVLTEALRSATLLSTFRVAHKVTGQVPHARSGVSEDTQQALSFVSQLVSRYQVRTELAQCSPKDHALLVEKVKAHGGFERLDRKVTGARLAMARSFLERSPHSSAQWAFGDGRTGQFNRTWNPLKWSRVLTIDEALQEFGHFDEKDQLRPIVMKIPACWWAREQHFPDAAAARQHLSQENHSEGQILRKSSSGRSLVGDLVLQALQMERRVVASIGETAQAARAKHAPEGVAPGAAAEPAAAGS</sequence>
<dbReference type="AlphaFoldDB" id="A0A7S2K3Q4"/>